<reference evidence="1" key="2">
    <citation type="submission" date="2020-06" db="EMBL/GenBank/DDBJ databases">
        <authorList>
            <person name="Sheffer M."/>
        </authorList>
    </citation>
    <scope>NUCLEOTIDE SEQUENCE</scope>
</reference>
<evidence type="ECO:0000313" key="2">
    <source>
        <dbReference type="Proteomes" id="UP000807504"/>
    </source>
</evidence>
<keyword evidence="2" id="KW-1185">Reference proteome</keyword>
<gene>
    <name evidence="1" type="ORF">HNY73_012806</name>
</gene>
<dbReference type="Proteomes" id="UP000807504">
    <property type="component" value="Unassembled WGS sequence"/>
</dbReference>
<name>A0A8T0EY78_ARGBR</name>
<dbReference type="EMBL" id="JABXBU010001863">
    <property type="protein sequence ID" value="KAF8782537.1"/>
    <property type="molecule type" value="Genomic_DNA"/>
</dbReference>
<protein>
    <submittedName>
        <fullName evidence="1">Uncharacterized protein</fullName>
    </submittedName>
</protein>
<reference evidence="1" key="1">
    <citation type="journal article" date="2020" name="bioRxiv">
        <title>Chromosome-level reference genome of the European wasp spider Argiope bruennichi: a resource for studies on range expansion and evolutionary adaptation.</title>
        <authorList>
            <person name="Sheffer M.M."/>
            <person name="Hoppe A."/>
            <person name="Krehenwinkel H."/>
            <person name="Uhl G."/>
            <person name="Kuss A.W."/>
            <person name="Jensen L."/>
            <person name="Jensen C."/>
            <person name="Gillespie R.G."/>
            <person name="Hoff K.J."/>
            <person name="Prost S."/>
        </authorList>
    </citation>
    <scope>NUCLEOTIDE SEQUENCE</scope>
</reference>
<comment type="caution">
    <text evidence="1">The sequence shown here is derived from an EMBL/GenBank/DDBJ whole genome shotgun (WGS) entry which is preliminary data.</text>
</comment>
<evidence type="ECO:0000313" key="1">
    <source>
        <dbReference type="EMBL" id="KAF8782537.1"/>
    </source>
</evidence>
<sequence>MGHVPGEGEIVLLTASEVSLRSASCEADFLAPHSHWSRNFSIKPLGPFKFNNIRLVIRILKKIQEKPTAVSPWTKSFDCIRILATKEQLVIAADDFLISSGIVCSQFAET</sequence>
<dbReference type="AlphaFoldDB" id="A0A8T0EY78"/>
<accession>A0A8T0EY78</accession>
<organism evidence="1 2">
    <name type="scientific">Argiope bruennichi</name>
    <name type="common">Wasp spider</name>
    <name type="synonym">Aranea bruennichi</name>
    <dbReference type="NCBI Taxonomy" id="94029"/>
    <lineage>
        <taxon>Eukaryota</taxon>
        <taxon>Metazoa</taxon>
        <taxon>Ecdysozoa</taxon>
        <taxon>Arthropoda</taxon>
        <taxon>Chelicerata</taxon>
        <taxon>Arachnida</taxon>
        <taxon>Araneae</taxon>
        <taxon>Araneomorphae</taxon>
        <taxon>Entelegynae</taxon>
        <taxon>Araneoidea</taxon>
        <taxon>Araneidae</taxon>
        <taxon>Argiope</taxon>
    </lineage>
</organism>
<proteinExistence type="predicted"/>